<dbReference type="NCBIfam" id="NF033590">
    <property type="entry name" value="transpos_IS4_3"/>
    <property type="match status" value="1"/>
</dbReference>
<dbReference type="InterPro" id="IPR002559">
    <property type="entry name" value="Transposase_11"/>
</dbReference>
<dbReference type="RefSeq" id="WP_064039086.1">
    <property type="nucleotide sequence ID" value="NZ_LUUJ01000016.1"/>
</dbReference>
<feature type="domain" description="Transposase Tn5 dimerisation" evidence="2">
    <location>
        <begin position="362"/>
        <end position="448"/>
    </location>
</feature>
<dbReference type="InterPro" id="IPR012337">
    <property type="entry name" value="RNaseH-like_sf"/>
</dbReference>
<dbReference type="Gene3D" id="1.10.246.40">
    <property type="entry name" value="Tn5 transposase, domain 1"/>
    <property type="match status" value="1"/>
</dbReference>
<dbReference type="PANTHER" id="PTHR37319:SF1">
    <property type="entry name" value="TRANSPOSASE TN5 DIMERISATION DOMAIN-CONTAINING PROTEIN"/>
    <property type="match status" value="1"/>
</dbReference>
<dbReference type="InterPro" id="IPR003201">
    <property type="entry name" value="Transposase_Tn5"/>
</dbReference>
<dbReference type="Pfam" id="PF02281">
    <property type="entry name" value="Dimer_Tnp_Tn5"/>
    <property type="match status" value="1"/>
</dbReference>
<dbReference type="InterPro" id="IPR054836">
    <property type="entry name" value="Tn5_transposase"/>
</dbReference>
<dbReference type="EMBL" id="LUUJ01000016">
    <property type="protein sequence ID" value="OAI20639.1"/>
    <property type="molecule type" value="Genomic_DNA"/>
</dbReference>
<dbReference type="Pfam" id="PF14706">
    <property type="entry name" value="Tnp_DNA_bind"/>
    <property type="match status" value="1"/>
</dbReference>
<feature type="domain" description="Transposase IS4-like" evidence="1">
    <location>
        <begin position="205"/>
        <end position="352"/>
    </location>
</feature>
<evidence type="ECO:0000259" key="2">
    <source>
        <dbReference type="Pfam" id="PF02281"/>
    </source>
</evidence>
<dbReference type="Gene3D" id="1.10.740.10">
    <property type="entry name" value="Transferase Inhibitor Protein From Tn5, Chain"/>
    <property type="match status" value="1"/>
</dbReference>
<dbReference type="PANTHER" id="PTHR37319">
    <property type="entry name" value="TRANSPOSASE"/>
    <property type="match status" value="1"/>
</dbReference>
<protein>
    <submittedName>
        <fullName evidence="4">Transposase</fullName>
    </submittedName>
</protein>
<evidence type="ECO:0000259" key="3">
    <source>
        <dbReference type="Pfam" id="PF14706"/>
    </source>
</evidence>
<comment type="caution">
    <text evidence="4">The sequence shown here is derived from an EMBL/GenBank/DDBJ whole genome shotgun (WGS) entry which is preliminary data.</text>
</comment>
<dbReference type="InterPro" id="IPR014735">
    <property type="entry name" value="Transposase_Tn5-like_N"/>
</dbReference>
<dbReference type="InterPro" id="IPR014737">
    <property type="entry name" value="Transposase_Tn5-like_C"/>
</dbReference>
<evidence type="ECO:0000259" key="1">
    <source>
        <dbReference type="Pfam" id="PF01609"/>
    </source>
</evidence>
<gene>
    <name evidence="4" type="ORF">A1507_22750</name>
</gene>
<dbReference type="InterPro" id="IPR038215">
    <property type="entry name" value="TN5-like_N_sf"/>
</dbReference>
<name>A0A177NTT0_9GAMM</name>
<dbReference type="Gene3D" id="3.90.350.10">
    <property type="entry name" value="Transposase Inhibitor Protein From Tn5, Chain A, domain 1"/>
    <property type="match status" value="1"/>
</dbReference>
<evidence type="ECO:0000313" key="4">
    <source>
        <dbReference type="EMBL" id="OAI20639.1"/>
    </source>
</evidence>
<organism evidence="4 5">
    <name type="scientific">Methylomonas koyamae</name>
    <dbReference type="NCBI Taxonomy" id="702114"/>
    <lineage>
        <taxon>Bacteria</taxon>
        <taxon>Pseudomonadati</taxon>
        <taxon>Pseudomonadota</taxon>
        <taxon>Gammaproteobacteria</taxon>
        <taxon>Methylococcales</taxon>
        <taxon>Methylococcaceae</taxon>
        <taxon>Methylomonas</taxon>
    </lineage>
</organism>
<dbReference type="AlphaFoldDB" id="A0A177NTT0"/>
<dbReference type="InterPro" id="IPR047768">
    <property type="entry name" value="Tn5p-like"/>
</dbReference>
<feature type="domain" description="Transposase Tn5-like N-terminal" evidence="3">
    <location>
        <begin position="1"/>
        <end position="59"/>
    </location>
</feature>
<dbReference type="Pfam" id="PF01609">
    <property type="entry name" value="DDE_Tnp_1"/>
    <property type="match status" value="1"/>
</dbReference>
<proteinExistence type="predicted"/>
<dbReference type="GO" id="GO:0003677">
    <property type="term" value="F:DNA binding"/>
    <property type="evidence" value="ECO:0007669"/>
    <property type="project" value="InterPro"/>
</dbReference>
<evidence type="ECO:0000313" key="5">
    <source>
        <dbReference type="Proteomes" id="UP000077857"/>
    </source>
</evidence>
<dbReference type="OrthoDB" id="5647367at2"/>
<reference evidence="4 5" key="1">
    <citation type="submission" date="2016-03" db="EMBL/GenBank/DDBJ databases">
        <authorList>
            <person name="Ploux O."/>
        </authorList>
    </citation>
    <scope>NUCLEOTIDE SEQUENCE [LARGE SCALE GENOMIC DNA]</scope>
    <source>
        <strain evidence="4 5">R-45378</strain>
    </source>
</reference>
<dbReference type="GO" id="GO:0006313">
    <property type="term" value="P:DNA transposition"/>
    <property type="evidence" value="ECO:0007669"/>
    <property type="project" value="InterPro"/>
</dbReference>
<accession>A0A177NTT0</accession>
<dbReference type="GO" id="GO:0004803">
    <property type="term" value="F:transposase activity"/>
    <property type="evidence" value="ECO:0007669"/>
    <property type="project" value="InterPro"/>
</dbReference>
<dbReference type="Proteomes" id="UP000077857">
    <property type="component" value="Unassembled WGS sequence"/>
</dbReference>
<sequence>MSTWAEDEVQTADLEDRRLNKRFALLLEQLGEHPQLSIPAACGGWKETMGAYRFFDNDKATFKKILAPHRDATVERMKSSPVVLLAQDTTEYDENICLGPKGLGTLKEMAKHARRLHPTIAFTPSRICLGVVKAAYWVRDTESPRHARRHKGVDEKESRHWLESYQDSCALQAQMPDSLLVNLADREGDIYEWFAEYQDYAPTVRAEWIIRATQNRHLLAASEEAAQCLWDALQQAPVLGHTEVNVKPRPNRAARLAHITLRAATVTLKPPARLGYRLPALSINAVLAREETPPAGKEPLEWLLLTSLPVVNFEQAATVVEWYAVRWCIEVYFHVLKSGCQIKRLHLETDERLLPCLALYMVIAWRVLFSLMLARATPDMDCEIVFDPQEWRAAYIVVKRCPPPLTPPRLGEVIRLIASLGGYFARKHDGPPGAKAMWIGLQRLRDFVIALDAQQDVAMRCV</sequence>
<dbReference type="SUPFAM" id="SSF53098">
    <property type="entry name" value="Ribonuclease H-like"/>
    <property type="match status" value="1"/>
</dbReference>